<gene>
    <name evidence="1" type="ORF">GCM10007384_22620</name>
</gene>
<comment type="caution">
    <text evidence="1">The sequence shown here is derived from an EMBL/GenBank/DDBJ whole genome shotgun (WGS) entry which is preliminary data.</text>
</comment>
<name>A0A918N4B3_9FLAO</name>
<evidence type="ECO:0000313" key="2">
    <source>
        <dbReference type="Proteomes" id="UP000601108"/>
    </source>
</evidence>
<accession>A0A918N4B3</accession>
<dbReference type="EMBL" id="BMWS01000014">
    <property type="protein sequence ID" value="GGX20732.1"/>
    <property type="molecule type" value="Genomic_DNA"/>
</dbReference>
<sequence length="173" mass="20480">MKVETYKIKDWKEKETGLLIDENEDWILVKHIPVDYVVDGYKVYKKSAIEKRKSKTKEEKIARVLQLKKIETKTPESLSLDSVLEILKWSEKKYGLFEFQDNEGDLFYGKLNNVKVDMFYIDLINSNGSIEKEYDYNFLIYEVAAIAFESDYFESIRLLMNDEIKKANPLHKV</sequence>
<reference evidence="1 2" key="1">
    <citation type="journal article" date="2014" name="Int. J. Syst. Evol. Microbiol.">
        <title>Complete genome sequence of Corynebacterium casei LMG S-19264T (=DSM 44701T), isolated from a smear-ripened cheese.</title>
        <authorList>
            <consortium name="US DOE Joint Genome Institute (JGI-PGF)"/>
            <person name="Walter F."/>
            <person name="Albersmeier A."/>
            <person name="Kalinowski J."/>
            <person name="Ruckert C."/>
        </authorList>
    </citation>
    <scope>NUCLEOTIDE SEQUENCE [LARGE SCALE GENOMIC DNA]</scope>
    <source>
        <strain evidence="1 2">KCTC 12285</strain>
    </source>
</reference>
<dbReference type="RefSeq" id="WP_027412128.1">
    <property type="nucleotide sequence ID" value="NZ_BMWS01000014.1"/>
</dbReference>
<proteinExistence type="predicted"/>
<dbReference type="AlphaFoldDB" id="A0A918N4B3"/>
<protein>
    <submittedName>
        <fullName evidence="1">Uncharacterized protein</fullName>
    </submittedName>
</protein>
<keyword evidence="2" id="KW-1185">Reference proteome</keyword>
<organism evidence="1 2">
    <name type="scientific">Aquimarina muelleri</name>
    <dbReference type="NCBI Taxonomy" id="279356"/>
    <lineage>
        <taxon>Bacteria</taxon>
        <taxon>Pseudomonadati</taxon>
        <taxon>Bacteroidota</taxon>
        <taxon>Flavobacteriia</taxon>
        <taxon>Flavobacteriales</taxon>
        <taxon>Flavobacteriaceae</taxon>
        <taxon>Aquimarina</taxon>
    </lineage>
</organism>
<dbReference type="Proteomes" id="UP000601108">
    <property type="component" value="Unassembled WGS sequence"/>
</dbReference>
<evidence type="ECO:0000313" key="1">
    <source>
        <dbReference type="EMBL" id="GGX20732.1"/>
    </source>
</evidence>